<protein>
    <submittedName>
        <fullName evidence="1">Uncharacterized protein</fullName>
    </submittedName>
</protein>
<dbReference type="RefSeq" id="WP_179752527.1">
    <property type="nucleotide sequence ID" value="NZ_JACCBU010000001.1"/>
</dbReference>
<accession>A0A7Y9LDJ2</accession>
<organism evidence="1 2">
    <name type="scientific">Microlunatus parietis</name>
    <dbReference type="NCBI Taxonomy" id="682979"/>
    <lineage>
        <taxon>Bacteria</taxon>
        <taxon>Bacillati</taxon>
        <taxon>Actinomycetota</taxon>
        <taxon>Actinomycetes</taxon>
        <taxon>Propionibacteriales</taxon>
        <taxon>Propionibacteriaceae</taxon>
        <taxon>Microlunatus</taxon>
    </lineage>
</organism>
<dbReference type="EMBL" id="JACCBU010000001">
    <property type="protein sequence ID" value="NYE72001.1"/>
    <property type="molecule type" value="Genomic_DNA"/>
</dbReference>
<dbReference type="AlphaFoldDB" id="A0A7Y9LDJ2"/>
<evidence type="ECO:0000313" key="2">
    <source>
        <dbReference type="Proteomes" id="UP000569914"/>
    </source>
</evidence>
<sequence>MWPFTPSCPVTPEEQAWIEESSDWLVGEFGSEPLRRPPVLPERTFFPADYTADESSIAAVFDRVRQHLGVPADRIVLEYEPEELDPELLATVPLAFESNGAAGHWSRRDGRTVITVRLDQARQPISLVATLAHELAHERLLGEDRIDPERRDGEPLTDLTTIFFGFGIFSANAAFEFSSSPSGWRTSSLGYLTERAYGYALAYWSWSRGEVRPAPWTRHLDTNPRTWMKQGLRYLGERRRG</sequence>
<name>A0A7Y9LDJ2_9ACTN</name>
<keyword evidence="2" id="KW-1185">Reference proteome</keyword>
<reference evidence="1 2" key="1">
    <citation type="submission" date="2020-07" db="EMBL/GenBank/DDBJ databases">
        <title>Sequencing the genomes of 1000 actinobacteria strains.</title>
        <authorList>
            <person name="Klenk H.-P."/>
        </authorList>
    </citation>
    <scope>NUCLEOTIDE SEQUENCE [LARGE SCALE GENOMIC DNA]</scope>
    <source>
        <strain evidence="1 2">DSM 22083</strain>
    </source>
</reference>
<evidence type="ECO:0000313" key="1">
    <source>
        <dbReference type="EMBL" id="NYE72001.1"/>
    </source>
</evidence>
<comment type="caution">
    <text evidence="1">The sequence shown here is derived from an EMBL/GenBank/DDBJ whole genome shotgun (WGS) entry which is preliminary data.</text>
</comment>
<gene>
    <name evidence="1" type="ORF">BKA15_003330</name>
</gene>
<dbReference type="Proteomes" id="UP000569914">
    <property type="component" value="Unassembled WGS sequence"/>
</dbReference>
<proteinExistence type="predicted"/>